<dbReference type="EMBL" id="UINC01134538">
    <property type="protein sequence ID" value="SVD18139.1"/>
    <property type="molecule type" value="Genomic_DNA"/>
</dbReference>
<feature type="non-terminal residue" evidence="1">
    <location>
        <position position="1"/>
    </location>
</feature>
<feature type="non-terminal residue" evidence="1">
    <location>
        <position position="25"/>
    </location>
</feature>
<reference evidence="1" key="1">
    <citation type="submission" date="2018-05" db="EMBL/GenBank/DDBJ databases">
        <authorList>
            <person name="Lanie J.A."/>
            <person name="Ng W.-L."/>
            <person name="Kazmierczak K.M."/>
            <person name="Andrzejewski T.M."/>
            <person name="Davidsen T.M."/>
            <person name="Wayne K.J."/>
            <person name="Tettelin H."/>
            <person name="Glass J.I."/>
            <person name="Rusch D."/>
            <person name="Podicherti R."/>
            <person name="Tsui H.-C.T."/>
            <person name="Winkler M.E."/>
        </authorList>
    </citation>
    <scope>NUCLEOTIDE SEQUENCE</scope>
</reference>
<name>A0A382T7L9_9ZZZZ</name>
<protein>
    <submittedName>
        <fullName evidence="1">Uncharacterized protein</fullName>
    </submittedName>
</protein>
<gene>
    <name evidence="1" type="ORF">METZ01_LOCUS370993</name>
</gene>
<evidence type="ECO:0000313" key="1">
    <source>
        <dbReference type="EMBL" id="SVD18139.1"/>
    </source>
</evidence>
<dbReference type="AlphaFoldDB" id="A0A382T7L9"/>
<organism evidence="1">
    <name type="scientific">marine metagenome</name>
    <dbReference type="NCBI Taxonomy" id="408172"/>
    <lineage>
        <taxon>unclassified sequences</taxon>
        <taxon>metagenomes</taxon>
        <taxon>ecological metagenomes</taxon>
    </lineage>
</organism>
<proteinExistence type="predicted"/>
<accession>A0A382T7L9</accession>
<sequence length="25" mass="2694">AKETPTHRLRVSAPTVNTVVTTDSI</sequence>